<dbReference type="Pfam" id="PF13676">
    <property type="entry name" value="TIR_2"/>
    <property type="match status" value="1"/>
</dbReference>
<evidence type="ECO:0000256" key="1">
    <source>
        <dbReference type="ARBA" id="ARBA00022574"/>
    </source>
</evidence>
<dbReference type="PRINTS" id="PR00320">
    <property type="entry name" value="GPROTEINBRPT"/>
</dbReference>
<dbReference type="STRING" id="146536.AQI70_11550"/>
<accession>A0A124H4B6</accession>
<dbReference type="CDD" id="cd00200">
    <property type="entry name" value="WD40"/>
    <property type="match status" value="1"/>
</dbReference>
<dbReference type="AlphaFoldDB" id="A0A124H4B6"/>
<reference evidence="5 6" key="1">
    <citation type="submission" date="2015-10" db="EMBL/GenBank/DDBJ databases">
        <title>Draft genome sequence of Streptomyces curacoi DSM 40107, type strain for the species Streptomyces curacoi.</title>
        <authorList>
            <person name="Ruckert C."/>
            <person name="Winkler A."/>
            <person name="Kalinowski J."/>
            <person name="Kampfer P."/>
            <person name="Glaeser S."/>
        </authorList>
    </citation>
    <scope>NUCLEOTIDE SEQUENCE [LARGE SCALE GENOMIC DNA]</scope>
    <source>
        <strain evidence="5 6">DSM 40107</strain>
    </source>
</reference>
<keyword evidence="1 3" id="KW-0853">WD repeat</keyword>
<dbReference type="GO" id="GO:0030621">
    <property type="term" value="F:U4 snRNA binding"/>
    <property type="evidence" value="ECO:0007669"/>
    <property type="project" value="TreeGrafter"/>
</dbReference>
<dbReference type="InterPro" id="IPR036322">
    <property type="entry name" value="WD40_repeat_dom_sf"/>
</dbReference>
<feature type="repeat" description="WD" evidence="3">
    <location>
        <begin position="453"/>
        <end position="494"/>
    </location>
</feature>
<evidence type="ECO:0000256" key="3">
    <source>
        <dbReference type="PROSITE-ProRule" id="PRU00221"/>
    </source>
</evidence>
<protein>
    <recommendedName>
        <fullName evidence="4">TIR domain-containing protein</fullName>
    </recommendedName>
</protein>
<feature type="repeat" description="WD" evidence="3">
    <location>
        <begin position="276"/>
        <end position="317"/>
    </location>
</feature>
<dbReference type="InterPro" id="IPR000157">
    <property type="entry name" value="TIR_dom"/>
</dbReference>
<dbReference type="PROSITE" id="PS50082">
    <property type="entry name" value="WD_REPEATS_2"/>
    <property type="match status" value="5"/>
</dbReference>
<organism evidence="5 6">
    <name type="scientific">Streptomyces curacoi</name>
    <dbReference type="NCBI Taxonomy" id="146536"/>
    <lineage>
        <taxon>Bacteria</taxon>
        <taxon>Bacillati</taxon>
        <taxon>Actinomycetota</taxon>
        <taxon>Actinomycetes</taxon>
        <taxon>Kitasatosporales</taxon>
        <taxon>Streptomycetaceae</taxon>
        <taxon>Streptomyces</taxon>
    </lineage>
</organism>
<dbReference type="InterPro" id="IPR020472">
    <property type="entry name" value="WD40_PAC1"/>
</dbReference>
<dbReference type="GO" id="GO:0007165">
    <property type="term" value="P:signal transduction"/>
    <property type="evidence" value="ECO:0007669"/>
    <property type="project" value="InterPro"/>
</dbReference>
<evidence type="ECO:0000256" key="2">
    <source>
        <dbReference type="ARBA" id="ARBA00022737"/>
    </source>
</evidence>
<dbReference type="PANTHER" id="PTHR19846:SF0">
    <property type="entry name" value="PRE-MRNA PROCESSING FACTOR 4"/>
    <property type="match status" value="1"/>
</dbReference>
<dbReference type="Gene3D" id="3.40.50.10140">
    <property type="entry name" value="Toll/interleukin-1 receptor homology (TIR) domain"/>
    <property type="match status" value="1"/>
</dbReference>
<dbReference type="GO" id="GO:0000398">
    <property type="term" value="P:mRNA splicing, via spliceosome"/>
    <property type="evidence" value="ECO:0007669"/>
    <property type="project" value="TreeGrafter"/>
</dbReference>
<dbReference type="PROSITE" id="PS50294">
    <property type="entry name" value="WD_REPEATS_REGION"/>
    <property type="match status" value="3"/>
</dbReference>
<dbReference type="SUPFAM" id="SSF52200">
    <property type="entry name" value="Toll/Interleukin receptor TIR domain"/>
    <property type="match status" value="1"/>
</dbReference>
<dbReference type="EMBL" id="LMWJ01000007">
    <property type="protein sequence ID" value="KUM78122.1"/>
    <property type="molecule type" value="Genomic_DNA"/>
</dbReference>
<gene>
    <name evidence="5" type="ORF">AQI70_11550</name>
</gene>
<dbReference type="InterPro" id="IPR015943">
    <property type="entry name" value="WD40/YVTN_repeat-like_dom_sf"/>
</dbReference>
<evidence type="ECO:0000313" key="5">
    <source>
        <dbReference type="EMBL" id="KUM78122.1"/>
    </source>
</evidence>
<keyword evidence="2" id="KW-0677">Repeat</keyword>
<dbReference type="Gene3D" id="2.130.10.10">
    <property type="entry name" value="YVTN repeat-like/Quinoprotein amine dehydrogenase"/>
    <property type="match status" value="3"/>
</dbReference>
<dbReference type="PANTHER" id="PTHR19846">
    <property type="entry name" value="WD40 REPEAT PROTEIN"/>
    <property type="match status" value="1"/>
</dbReference>
<feature type="domain" description="TIR" evidence="4">
    <location>
        <begin position="5"/>
        <end position="122"/>
    </location>
</feature>
<proteinExistence type="predicted"/>
<evidence type="ECO:0000259" key="4">
    <source>
        <dbReference type="Pfam" id="PF13676"/>
    </source>
</evidence>
<dbReference type="InterPro" id="IPR001680">
    <property type="entry name" value="WD40_rpt"/>
</dbReference>
<feature type="repeat" description="WD" evidence="3">
    <location>
        <begin position="369"/>
        <end position="410"/>
    </location>
</feature>
<dbReference type="SUPFAM" id="SSF50978">
    <property type="entry name" value="WD40 repeat-like"/>
    <property type="match status" value="1"/>
</dbReference>
<dbReference type="Pfam" id="PF00400">
    <property type="entry name" value="WD40"/>
    <property type="match status" value="8"/>
</dbReference>
<evidence type="ECO:0000313" key="6">
    <source>
        <dbReference type="Proteomes" id="UP000054024"/>
    </source>
</evidence>
<sequence>MASLFISHSSRDRVLVAGILRRLRKEGFEGVFVDFDPELGIPAGREWEPELYAALERADAVLFVGTAASAESRWCFAELALARATGKPLFPVRAEEGATHPLIKDVQWVDAIAEGEAAYARLWSAMRRRRLDPADSFDWDPGRPPYPGLSAYAPGAGQIYAAAFSPDGARIVAAAQDGTAVVLDGEQGDRLYTLGPHPSAVLSAEFSPDGSLVATGGEDGAIRLWHTAERGGVLVVQHDQPVYSARFSPDGTRMLTAFGETAAVHHTADGRRLLSVGGHMGDIVFASFSPDGSRIVTASSDMTAWVSDAVTGEEVVRYWGHNSPVQTATFSPDGSRVVTCTAGRGVGGFVFGRINIWAVDTGNTLVSISAAEDESVLCADFSPDGTRVVGSLGDHTVRDWDAADGRHLLTLSGHTQIVRWAHYSPDGLRLVTASDDGTARVWDAVDGRELVVLDGRGHRPSSALFSPDGTRIVTASTDGSARVWDAAAGAQVARLWHGAPLIWAEFTPDGTHIVTSGGDGAAVIWRHYGVEELISLARTRVFRTATDAERREYGLPVKAMG</sequence>
<dbReference type="InterPro" id="IPR035897">
    <property type="entry name" value="Toll_tir_struct_dom_sf"/>
</dbReference>
<dbReference type="Proteomes" id="UP000054024">
    <property type="component" value="Unassembled WGS sequence"/>
</dbReference>
<feature type="repeat" description="WD" evidence="3">
    <location>
        <begin position="411"/>
        <end position="452"/>
    </location>
</feature>
<name>A0A124H4B6_9ACTN</name>
<dbReference type="RefSeq" id="WP_062147180.1">
    <property type="nucleotide sequence ID" value="NZ_KQ947986.1"/>
</dbReference>
<feature type="repeat" description="WD" evidence="3">
    <location>
        <begin position="194"/>
        <end position="225"/>
    </location>
</feature>
<dbReference type="OrthoDB" id="134501at2"/>
<keyword evidence="6" id="KW-1185">Reference proteome</keyword>
<comment type="caution">
    <text evidence="5">The sequence shown here is derived from an EMBL/GenBank/DDBJ whole genome shotgun (WGS) entry which is preliminary data.</text>
</comment>
<dbReference type="GO" id="GO:0017070">
    <property type="term" value="F:U6 snRNA binding"/>
    <property type="evidence" value="ECO:0007669"/>
    <property type="project" value="TreeGrafter"/>
</dbReference>
<dbReference type="SMART" id="SM00320">
    <property type="entry name" value="WD40"/>
    <property type="match status" value="9"/>
</dbReference>